<sequence>MIDFSGIRLIAADMDGTLLNSKHEYDKGFPALYDHLKTKGVFFAPASGRQLYNLQNTFGELGSDMIFIAENGSHVQYQGRDLFVQSLPMDQVPELIRMARGITGVNIILCGKKQAYLESREPEFLRHVEMYYDRRVFVDDLLAVEEDDFLKIAICDLSGAEANSYPVFRHLEGELQVKVSGKIWLDLSHQLANKGRALQAVQQQLNISVEECMAFGDYLNDVEMMKQAYFSYAMTNAHPEVKKAARFETRSNEENGVGEVMQKVAEAIDRIR</sequence>
<dbReference type="Pfam" id="PF08282">
    <property type="entry name" value="Hydrolase_3"/>
    <property type="match status" value="1"/>
</dbReference>
<dbReference type="Proteomes" id="UP001165367">
    <property type="component" value="Unassembled WGS sequence"/>
</dbReference>
<accession>A0ABS9KT61</accession>
<evidence type="ECO:0000313" key="2">
    <source>
        <dbReference type="Proteomes" id="UP001165367"/>
    </source>
</evidence>
<dbReference type="InterPro" id="IPR000150">
    <property type="entry name" value="Cof"/>
</dbReference>
<dbReference type="Gene3D" id="3.40.50.1000">
    <property type="entry name" value="HAD superfamily/HAD-like"/>
    <property type="match status" value="1"/>
</dbReference>
<protein>
    <submittedName>
        <fullName evidence="1">Cof-type HAD-IIB family hydrolase</fullName>
    </submittedName>
</protein>
<comment type="caution">
    <text evidence="1">The sequence shown here is derived from an EMBL/GenBank/DDBJ whole genome shotgun (WGS) entry which is preliminary data.</text>
</comment>
<dbReference type="NCBIfam" id="TIGR01484">
    <property type="entry name" value="HAD-SF-IIB"/>
    <property type="match status" value="1"/>
</dbReference>
<keyword evidence="2" id="KW-1185">Reference proteome</keyword>
<dbReference type="SFLD" id="SFLDG01140">
    <property type="entry name" value="C2.B:_Phosphomannomutase_and_P"/>
    <property type="match status" value="1"/>
</dbReference>
<proteinExistence type="predicted"/>
<dbReference type="InterPro" id="IPR036412">
    <property type="entry name" value="HAD-like_sf"/>
</dbReference>
<dbReference type="PROSITE" id="PS01228">
    <property type="entry name" value="COF_1"/>
    <property type="match status" value="1"/>
</dbReference>
<keyword evidence="1" id="KW-0378">Hydrolase</keyword>
<evidence type="ECO:0000313" key="1">
    <source>
        <dbReference type="EMBL" id="MCG2615526.1"/>
    </source>
</evidence>
<dbReference type="PANTHER" id="PTHR10000:SF53">
    <property type="entry name" value="5-AMINO-6-(5-PHOSPHO-D-RIBITYLAMINO)URACIL PHOSPHATASE YBJI-RELATED"/>
    <property type="match status" value="1"/>
</dbReference>
<dbReference type="InterPro" id="IPR006379">
    <property type="entry name" value="HAD-SF_hydro_IIB"/>
</dbReference>
<dbReference type="RefSeq" id="WP_237873389.1">
    <property type="nucleotide sequence ID" value="NZ_JAKLTR010000009.1"/>
</dbReference>
<dbReference type="InterPro" id="IPR023214">
    <property type="entry name" value="HAD_sf"/>
</dbReference>
<dbReference type="EMBL" id="JAKLTR010000009">
    <property type="protein sequence ID" value="MCG2615526.1"/>
    <property type="molecule type" value="Genomic_DNA"/>
</dbReference>
<reference evidence="1" key="1">
    <citation type="submission" date="2022-01" db="EMBL/GenBank/DDBJ databases">
        <authorList>
            <person name="Jo J.-H."/>
            <person name="Im W.-T."/>
        </authorList>
    </citation>
    <scope>NUCLEOTIDE SEQUENCE</scope>
    <source>
        <strain evidence="1">NA20</strain>
    </source>
</reference>
<dbReference type="GO" id="GO:0016787">
    <property type="term" value="F:hydrolase activity"/>
    <property type="evidence" value="ECO:0007669"/>
    <property type="project" value="UniProtKB-KW"/>
</dbReference>
<dbReference type="PANTHER" id="PTHR10000">
    <property type="entry name" value="PHOSPHOSERINE PHOSPHATASE"/>
    <property type="match status" value="1"/>
</dbReference>
<dbReference type="SFLD" id="SFLDS00003">
    <property type="entry name" value="Haloacid_Dehalogenase"/>
    <property type="match status" value="1"/>
</dbReference>
<dbReference type="SUPFAM" id="SSF56784">
    <property type="entry name" value="HAD-like"/>
    <property type="match status" value="1"/>
</dbReference>
<gene>
    <name evidence="1" type="ORF">LZZ85_14595</name>
</gene>
<dbReference type="NCBIfam" id="TIGR00099">
    <property type="entry name" value="Cof-subfamily"/>
    <property type="match status" value="1"/>
</dbReference>
<name>A0ABS9KT61_9BACT</name>
<dbReference type="CDD" id="cd07518">
    <property type="entry name" value="HAD_YbiV-Like"/>
    <property type="match status" value="1"/>
</dbReference>
<dbReference type="Gene3D" id="3.30.1240.10">
    <property type="match status" value="1"/>
</dbReference>
<organism evidence="1 2">
    <name type="scientific">Terrimonas ginsenosidimutans</name>
    <dbReference type="NCBI Taxonomy" id="2908004"/>
    <lineage>
        <taxon>Bacteria</taxon>
        <taxon>Pseudomonadati</taxon>
        <taxon>Bacteroidota</taxon>
        <taxon>Chitinophagia</taxon>
        <taxon>Chitinophagales</taxon>
        <taxon>Chitinophagaceae</taxon>
        <taxon>Terrimonas</taxon>
    </lineage>
</organism>